<evidence type="ECO:0000313" key="1">
    <source>
        <dbReference type="EMBL" id="BCM25162.1"/>
    </source>
</evidence>
<dbReference type="AlphaFoldDB" id="A0A8D5G8M1"/>
<evidence type="ECO:0000313" key="2">
    <source>
        <dbReference type="Proteomes" id="UP000826722"/>
    </source>
</evidence>
<proteinExistence type="predicted"/>
<dbReference type="RefSeq" id="WP_221763283.1">
    <property type="nucleotide sequence ID" value="NZ_AP024110.1"/>
</dbReference>
<dbReference type="EMBL" id="AP024110">
    <property type="protein sequence ID" value="BCM25162.1"/>
    <property type="molecule type" value="Genomic_DNA"/>
</dbReference>
<protein>
    <submittedName>
        <fullName evidence="1">Uncharacterized protein</fullName>
    </submittedName>
</protein>
<name>A0A8D5G8M1_9PROT</name>
<reference evidence="1" key="1">
    <citation type="journal article" date="2021" name="Arch. Microbiol.">
        <title>Methyloradius palustris gen. nov., sp. nov., a methanol-oxidizing bacterium isolated from snow.</title>
        <authorList>
            <person name="Miyadera T."/>
            <person name="Kojima H."/>
            <person name="Fukui M."/>
        </authorList>
    </citation>
    <scope>NUCLEOTIDE SEQUENCE</scope>
    <source>
        <strain evidence="1">Zm11</strain>
    </source>
</reference>
<accession>A0A8D5G8M1</accession>
<sequence>MEKYTYTLDLDVDQIPFYSKLEIAEHQLEQAARLYLDEGDYISAITLAGASDELIRELLNRQGKKSELDNYADTVLFIGKTMGEKWAKKEIIDDANYYRNHLKHFKDGESISITRDSASQIIDRVVTNFQSLTGKQNITIDRYIASRGY</sequence>
<organism evidence="1 2">
    <name type="scientific">Methyloradius palustris</name>
    <dbReference type="NCBI Taxonomy" id="2778876"/>
    <lineage>
        <taxon>Bacteria</taxon>
        <taxon>Pseudomonadati</taxon>
        <taxon>Pseudomonadota</taxon>
        <taxon>Betaproteobacteria</taxon>
        <taxon>Nitrosomonadales</taxon>
        <taxon>Methylophilaceae</taxon>
        <taxon>Methyloradius</taxon>
    </lineage>
</organism>
<dbReference type="Proteomes" id="UP000826722">
    <property type="component" value="Chromosome"/>
</dbReference>
<gene>
    <name evidence="1" type="ORF">ZMTM_14210</name>
</gene>
<dbReference type="KEGG" id="mpau:ZMTM_14210"/>
<keyword evidence="2" id="KW-1185">Reference proteome</keyword>